<evidence type="ECO:0000256" key="4">
    <source>
        <dbReference type="ARBA" id="ARBA00023015"/>
    </source>
</evidence>
<evidence type="ECO:0000256" key="3">
    <source>
        <dbReference type="ARBA" id="ARBA00022473"/>
    </source>
</evidence>
<evidence type="ECO:0000256" key="5">
    <source>
        <dbReference type="ARBA" id="ARBA00023125"/>
    </source>
</evidence>
<evidence type="ECO:0000313" key="14">
    <source>
        <dbReference type="EMBL" id="CAH9104755.1"/>
    </source>
</evidence>
<evidence type="ECO:0000256" key="2">
    <source>
        <dbReference type="ARBA" id="ARBA00007853"/>
    </source>
</evidence>
<dbReference type="InterPro" id="IPR015300">
    <property type="entry name" value="DNA-bd_pseudobarrel_sf"/>
</dbReference>
<keyword evidence="5 10" id="KW-0238">DNA-binding</keyword>
<dbReference type="PROSITE" id="PS50863">
    <property type="entry name" value="B3"/>
    <property type="match status" value="1"/>
</dbReference>
<dbReference type="Gene3D" id="3.10.20.90">
    <property type="entry name" value="Phosphatidylinositol 3-kinase Catalytic Subunit, Chain A, domain 1"/>
    <property type="match status" value="1"/>
</dbReference>
<feature type="domain" description="PB1" evidence="13">
    <location>
        <begin position="723"/>
        <end position="816"/>
    </location>
</feature>
<dbReference type="Pfam" id="PF06507">
    <property type="entry name" value="ARF_AD"/>
    <property type="match status" value="1"/>
</dbReference>
<dbReference type="GO" id="GO:0005634">
    <property type="term" value="C:nucleus"/>
    <property type="evidence" value="ECO:0007669"/>
    <property type="project" value="UniProtKB-SubCell"/>
</dbReference>
<gene>
    <name evidence="14" type="ORF">CEURO_LOCUS16677</name>
</gene>
<dbReference type="GO" id="GO:0009835">
    <property type="term" value="P:fruit ripening"/>
    <property type="evidence" value="ECO:0007669"/>
    <property type="project" value="UniProtKB-KW"/>
</dbReference>
<dbReference type="Gene3D" id="2.30.30.1040">
    <property type="match status" value="1"/>
</dbReference>
<dbReference type="GO" id="GO:0009734">
    <property type="term" value="P:auxin-activated signaling pathway"/>
    <property type="evidence" value="ECO:0007669"/>
    <property type="project" value="UniProtKB-KW"/>
</dbReference>
<dbReference type="InterPro" id="IPR053793">
    <property type="entry name" value="PB1-like"/>
</dbReference>
<dbReference type="FunFam" id="2.40.330.10:FF:000001">
    <property type="entry name" value="Auxin response factor"/>
    <property type="match status" value="1"/>
</dbReference>
<evidence type="ECO:0000259" key="13">
    <source>
        <dbReference type="PROSITE" id="PS51745"/>
    </source>
</evidence>
<comment type="similarity">
    <text evidence="2 10">Belongs to the ARF family.</text>
</comment>
<dbReference type="SUPFAM" id="SSF101936">
    <property type="entry name" value="DNA-binding pseudobarrel domain"/>
    <property type="match status" value="1"/>
</dbReference>
<dbReference type="PANTHER" id="PTHR31384">
    <property type="entry name" value="AUXIN RESPONSE FACTOR 4-RELATED"/>
    <property type="match status" value="1"/>
</dbReference>
<evidence type="ECO:0000256" key="9">
    <source>
        <dbReference type="ARBA" id="ARBA00033478"/>
    </source>
</evidence>
<dbReference type="InterPro" id="IPR044835">
    <property type="entry name" value="ARF_plant"/>
</dbReference>
<comment type="subcellular location">
    <subcellularLocation>
        <location evidence="1 10">Nucleus</location>
    </subcellularLocation>
</comment>
<comment type="caution">
    <text evidence="14">The sequence shown here is derived from an EMBL/GenBank/DDBJ whole genome shotgun (WGS) entry which is preliminary data.</text>
</comment>
<dbReference type="GO" id="GO:0006355">
    <property type="term" value="P:regulation of DNA-templated transcription"/>
    <property type="evidence" value="ECO:0007669"/>
    <property type="project" value="InterPro"/>
</dbReference>
<organism evidence="14 15">
    <name type="scientific">Cuscuta europaea</name>
    <name type="common">European dodder</name>
    <dbReference type="NCBI Taxonomy" id="41803"/>
    <lineage>
        <taxon>Eukaryota</taxon>
        <taxon>Viridiplantae</taxon>
        <taxon>Streptophyta</taxon>
        <taxon>Embryophyta</taxon>
        <taxon>Tracheophyta</taxon>
        <taxon>Spermatophyta</taxon>
        <taxon>Magnoliopsida</taxon>
        <taxon>eudicotyledons</taxon>
        <taxon>Gunneridae</taxon>
        <taxon>Pentapetalae</taxon>
        <taxon>asterids</taxon>
        <taxon>lamiids</taxon>
        <taxon>Solanales</taxon>
        <taxon>Convolvulaceae</taxon>
        <taxon>Cuscuteae</taxon>
        <taxon>Cuscuta</taxon>
        <taxon>Cuscuta subgen. Cuscuta</taxon>
    </lineage>
</organism>
<keyword evidence="6 10" id="KW-0804">Transcription</keyword>
<dbReference type="InterPro" id="IPR010525">
    <property type="entry name" value="ARF_dom"/>
</dbReference>
<dbReference type="InterPro" id="IPR033389">
    <property type="entry name" value="AUX/IAA_dom"/>
</dbReference>
<evidence type="ECO:0000256" key="6">
    <source>
        <dbReference type="ARBA" id="ARBA00023163"/>
    </source>
</evidence>
<proteinExistence type="inferred from homology"/>
<dbReference type="Gene3D" id="2.40.330.10">
    <property type="entry name" value="DNA-binding pseudobarrel domain"/>
    <property type="match status" value="1"/>
</dbReference>
<reference evidence="14" key="1">
    <citation type="submission" date="2022-07" db="EMBL/GenBank/DDBJ databases">
        <authorList>
            <person name="Macas J."/>
            <person name="Novak P."/>
            <person name="Neumann P."/>
        </authorList>
    </citation>
    <scope>NUCLEOTIDE SEQUENCE</scope>
</reference>
<dbReference type="FunFam" id="3.10.20.90:FF:000047">
    <property type="entry name" value="Auxin response factor"/>
    <property type="match status" value="1"/>
</dbReference>
<dbReference type="PANTHER" id="PTHR31384:SF79">
    <property type="entry name" value="AUXIN RESPONSE FACTOR 2"/>
    <property type="match status" value="1"/>
</dbReference>
<feature type="region of interest" description="Disordered" evidence="11">
    <location>
        <begin position="1"/>
        <end position="30"/>
    </location>
</feature>
<dbReference type="Proteomes" id="UP001152484">
    <property type="component" value="Unassembled WGS sequence"/>
</dbReference>
<name>A0A9P1EG89_CUSEU</name>
<dbReference type="Pfam" id="PF02309">
    <property type="entry name" value="AUX_IAA"/>
    <property type="match status" value="1"/>
</dbReference>
<comment type="subunit">
    <text evidence="10">Homodimers and heterodimers.</text>
</comment>
<accession>A0A9P1EG89</accession>
<evidence type="ECO:0000313" key="15">
    <source>
        <dbReference type="Proteomes" id="UP001152484"/>
    </source>
</evidence>
<dbReference type="PROSITE" id="PS51745">
    <property type="entry name" value="PB1"/>
    <property type="match status" value="1"/>
</dbReference>
<evidence type="ECO:0000256" key="1">
    <source>
        <dbReference type="ARBA" id="ARBA00004123"/>
    </source>
</evidence>
<dbReference type="InterPro" id="IPR003340">
    <property type="entry name" value="B3_DNA-bd"/>
</dbReference>
<dbReference type="SMART" id="SM01019">
    <property type="entry name" value="B3"/>
    <property type="match status" value="1"/>
</dbReference>
<dbReference type="OrthoDB" id="1912783at2759"/>
<keyword evidence="7 10" id="KW-0539">Nucleus</keyword>
<keyword evidence="3" id="KW-0217">Developmental protein</keyword>
<comment type="function">
    <text evidence="10">Auxin response factors (ARFs) are transcriptional factors that bind specifically to the DNA sequence 5'-TGTCTC-3' found in the auxin-responsive promoter elements (AuxREs).</text>
</comment>
<keyword evidence="8 10" id="KW-0927">Auxin signaling pathway</keyword>
<evidence type="ECO:0000256" key="7">
    <source>
        <dbReference type="ARBA" id="ARBA00023242"/>
    </source>
</evidence>
<evidence type="ECO:0000259" key="12">
    <source>
        <dbReference type="PROSITE" id="PS50863"/>
    </source>
</evidence>
<keyword evidence="9" id="KW-0292">Fruit ripening</keyword>
<dbReference type="EMBL" id="CAMAPE010000046">
    <property type="protein sequence ID" value="CAH9104755.1"/>
    <property type="molecule type" value="Genomic_DNA"/>
</dbReference>
<feature type="domain" description="TF-B3" evidence="12">
    <location>
        <begin position="147"/>
        <end position="249"/>
    </location>
</feature>
<dbReference type="CDD" id="cd10017">
    <property type="entry name" value="B3_DNA"/>
    <property type="match status" value="1"/>
</dbReference>
<evidence type="ECO:0000256" key="8">
    <source>
        <dbReference type="ARBA" id="ARBA00023294"/>
    </source>
</evidence>
<feature type="region of interest" description="Disordered" evidence="11">
    <location>
        <begin position="376"/>
        <end position="399"/>
    </location>
</feature>
<dbReference type="SUPFAM" id="SSF54277">
    <property type="entry name" value="CAD &amp; PB1 domains"/>
    <property type="match status" value="1"/>
</dbReference>
<evidence type="ECO:0000256" key="11">
    <source>
        <dbReference type="SAM" id="MobiDB-lite"/>
    </source>
</evidence>
<protein>
    <recommendedName>
        <fullName evidence="10">Auxin response factor</fullName>
    </recommendedName>
</protein>
<dbReference type="AlphaFoldDB" id="A0A9P1EG89"/>
<dbReference type="GO" id="GO:0003677">
    <property type="term" value="F:DNA binding"/>
    <property type="evidence" value="ECO:0007669"/>
    <property type="project" value="UniProtKB-KW"/>
</dbReference>
<evidence type="ECO:0000256" key="10">
    <source>
        <dbReference type="RuleBase" id="RU004561"/>
    </source>
</evidence>
<sequence>MASSEVSIGGYAEPSDGSRPAACPGPQSFSAAGKGETESALYMELWRACAGPLVTVPREQELVFYFPQGHIEQVEASTNQVADQQMPVYNLPPKILCRVANVLLKAEPDTDEVYAQVTLMPEPNQDENSVKGGSMPSPLPHFHVYSFCKTLTASDTSTHGGFSVLRRHADECLPPLDMSRQPPTQELVTKDLHGNEWRFRHIFRGQPRRHLLQSGWSVFVSSKRLVAGDAFIFLRGENGELRVGVRRAMRQQGISPSSVISSHSMHLGVLATAWHAIQTKTMFTIYYKPRTSPAEFIIPYDQYMESIRNNHSIGMRFKMRFEGEEAPEQRFAGTIVGIADCDSQKWPESKWRCLKVRWDETSTVPRPDRVSPWKIEQALSPPSPNPLPVPRQKRHRPTILHPDSPVLAREASFKISIDSPTASAGLSKVLQGQEVSTMIGGSFAEVSESDPSDKPVGWAPSFDDEKTNNLFTARRYGSDKWFSSERIEQPSFSDLLSGVGTQMNPSHDFCLQSGDESAVDASSVKQNTLHHQEREYSLLGKQWSIVPSGLSLNLTDANTENHVESSDVPYQPRGDYWYGGNNNNFVLPGNKLEYHQRNWLTPRQMSQIKAPSHSRDPLFTFEPLQQLEVMKPNDENCKLFGIPLISNSSAVPINTVFESGHIHAGMNSLYSAAIELNESLEKKAKAPKELDCRPTGNEQKKRFQSFCPDGRENEGKIYSGSTRSCTKVQKQGTALGRSVDLSMFKSYDELIAKLDQLFDFNGELMSQDKNWMVVYTDDEGDMMLVGDDPWTEFCGIVRKIGIYTKEEVQQMNPGELDSKGDDMSSVAEGLDTIEMKSSRFPSASSAEEC</sequence>
<dbReference type="FunFam" id="2.30.30.1040:FF:000001">
    <property type="entry name" value="Auxin response factor"/>
    <property type="match status" value="1"/>
</dbReference>
<dbReference type="Pfam" id="PF02362">
    <property type="entry name" value="B3"/>
    <property type="match status" value="1"/>
</dbReference>
<keyword evidence="4 10" id="KW-0805">Transcription regulation</keyword>
<keyword evidence="15" id="KW-1185">Reference proteome</keyword>